<comment type="similarity">
    <text evidence="2">Belongs to the ComC family.</text>
</comment>
<dbReference type="InterPro" id="IPR004288">
    <property type="entry name" value="Competence_ComC"/>
</dbReference>
<evidence type="ECO:0000256" key="2">
    <source>
        <dbReference type="ARBA" id="ARBA00009039"/>
    </source>
</evidence>
<dbReference type="Pfam" id="PF03047">
    <property type="entry name" value="ComC"/>
    <property type="match status" value="1"/>
</dbReference>
<evidence type="ECO:0000256" key="1">
    <source>
        <dbReference type="ARBA" id="ARBA00002667"/>
    </source>
</evidence>
<evidence type="ECO:0000256" key="5">
    <source>
        <dbReference type="ARBA" id="ARBA00023287"/>
    </source>
</evidence>
<organism evidence="6 7">
    <name type="scientific">Dysgonomonas alginatilytica</name>
    <dbReference type="NCBI Taxonomy" id="1605892"/>
    <lineage>
        <taxon>Bacteria</taxon>
        <taxon>Pseudomonadati</taxon>
        <taxon>Bacteroidota</taxon>
        <taxon>Bacteroidia</taxon>
        <taxon>Bacteroidales</taxon>
        <taxon>Dysgonomonadaceae</taxon>
        <taxon>Dysgonomonas</taxon>
    </lineage>
</organism>
<dbReference type="EMBL" id="QICL01000003">
    <property type="protein sequence ID" value="PXV67556.1"/>
    <property type="molecule type" value="Genomic_DNA"/>
</dbReference>
<keyword evidence="7" id="KW-1185">Reference proteome</keyword>
<sequence>MKKKSIKNFKKLENKDLKKIKGGGSHYVLVNGEWVLVG</sequence>
<proteinExistence type="inferred from homology"/>
<evidence type="ECO:0000313" key="6">
    <source>
        <dbReference type="EMBL" id="PXV67556.1"/>
    </source>
</evidence>
<keyword evidence="5" id="KW-0178">Competence</keyword>
<dbReference type="RefSeq" id="WP_110309686.1">
    <property type="nucleotide sequence ID" value="NZ_QICL01000003.1"/>
</dbReference>
<keyword evidence="3" id="KW-0964">Secreted</keyword>
<dbReference type="GO" id="GO:0005186">
    <property type="term" value="F:pheromone activity"/>
    <property type="evidence" value="ECO:0007669"/>
    <property type="project" value="InterPro"/>
</dbReference>
<dbReference type="NCBIfam" id="TIGR01847">
    <property type="entry name" value="bacteriocin_sig"/>
    <property type="match status" value="1"/>
</dbReference>
<dbReference type="InterPro" id="IPR010133">
    <property type="entry name" value="Bacteriocin_signal_seq"/>
</dbReference>
<dbReference type="Proteomes" id="UP000247973">
    <property type="component" value="Unassembled WGS sequence"/>
</dbReference>
<name>A0A2V3PS06_9BACT</name>
<gene>
    <name evidence="6" type="ORF">CLV62_103229</name>
</gene>
<comment type="caution">
    <text evidence="6">The sequence shown here is derived from an EMBL/GenBank/DDBJ whole genome shotgun (WGS) entry which is preliminary data.</text>
</comment>
<evidence type="ECO:0000313" key="7">
    <source>
        <dbReference type="Proteomes" id="UP000247973"/>
    </source>
</evidence>
<dbReference type="AlphaFoldDB" id="A0A2V3PS06"/>
<evidence type="ECO:0000256" key="4">
    <source>
        <dbReference type="ARBA" id="ARBA00023044"/>
    </source>
</evidence>
<accession>A0A2V3PS06</accession>
<comment type="function">
    <text evidence="1">Acts as a pheromone, induces cells to develop competence for genetic transformation.</text>
</comment>
<protein>
    <submittedName>
        <fullName evidence="6">Bacteriocin-like protein</fullName>
    </submittedName>
</protein>
<evidence type="ECO:0000256" key="3">
    <source>
        <dbReference type="ARBA" id="ARBA00022525"/>
    </source>
</evidence>
<reference evidence="6 7" key="1">
    <citation type="submission" date="2018-03" db="EMBL/GenBank/DDBJ databases">
        <title>Genomic Encyclopedia of Archaeal and Bacterial Type Strains, Phase II (KMG-II): from individual species to whole genera.</title>
        <authorList>
            <person name="Goeker M."/>
        </authorList>
    </citation>
    <scope>NUCLEOTIDE SEQUENCE [LARGE SCALE GENOMIC DNA]</scope>
    <source>
        <strain evidence="6 7">DSM 100214</strain>
    </source>
</reference>
<keyword evidence="4" id="KW-0588">Pheromone</keyword>